<accession>A0AC61L413</accession>
<keyword evidence="1" id="KW-0436">Ligase</keyword>
<gene>
    <name evidence="1" type="ORF">C4B59_04620</name>
</gene>
<organism evidence="1 2">
    <name type="scientific">Candidatus Methanogaster sp</name>
    <dbReference type="NCBI Taxonomy" id="3386292"/>
    <lineage>
        <taxon>Archaea</taxon>
        <taxon>Methanobacteriati</taxon>
        <taxon>Methanobacteriota</taxon>
        <taxon>Stenosarchaea group</taxon>
        <taxon>Methanomicrobia</taxon>
        <taxon>Methanosarcinales</taxon>
        <taxon>ANME-2 cluster</taxon>
        <taxon>Candidatus Methanogasteraceae</taxon>
        <taxon>Candidatus Methanogaster</taxon>
    </lineage>
</organism>
<proteinExistence type="predicted"/>
<sequence>MDESRHWADVIADNVAAKKHIIATGITPSGEIHIGNMREVVTADAAYRALCDAGIDAELIYIADTLDPLRKVYPFLSDDYSEHVGKPLSAVPCPCGDCANYAEHYLAPFLESLERLDISPTIYRAHELYGRGDFVPVTMTALANRDWIATIIKDVSHRELPAEWSPFNVICEECGRITTTTVTGSDENAGTVDYACECGQSGTVPVKGNGKLTWRVDWASRWRVLAVTIEPFGKDHATRGGSYDTGTRISKEIYDYEPPYPIVYEWIHLKGKGAMSSSTGVTVTIADMLRVMPPEVLRYLIIRTKPEKHIDFDPARIIDLIDEFDRATGRAWELSMTKEYLRSGIPFTHLVTAVQIASDLSGIHEVLDRSGYSGYDEESVRQRVLNVKNWLVSYAPDSVIFEVQETLPAAAKNLSDEQRAGLGVLASHIQGGIAAKDLHDLVYAVSEESGISANKMFQAIYTSLLGKKSGPRAGYFMASLDKEFLVSRLRAAGSGGEIAGADA</sequence>
<evidence type="ECO:0000313" key="1">
    <source>
        <dbReference type="EMBL" id="PXF61240.1"/>
    </source>
</evidence>
<comment type="caution">
    <text evidence="1">The sequence shown here is derived from an EMBL/GenBank/DDBJ whole genome shotgun (WGS) entry which is preliminary data.</text>
</comment>
<reference evidence="1" key="1">
    <citation type="submission" date="2018-01" db="EMBL/GenBank/DDBJ databases">
        <authorList>
            <person name="Krukenberg V."/>
        </authorList>
    </citation>
    <scope>NUCLEOTIDE SEQUENCE</scope>
    <source>
        <strain evidence="1">E20ANME2</strain>
    </source>
</reference>
<name>A0AC61L413_9EURY</name>
<dbReference type="Proteomes" id="UP000248329">
    <property type="component" value="Unassembled WGS sequence"/>
</dbReference>
<protein>
    <submittedName>
        <fullName evidence="1">Lysine--tRNA ligase</fullName>
    </submittedName>
</protein>
<dbReference type="EMBL" id="PQXF01000006">
    <property type="protein sequence ID" value="PXF61240.1"/>
    <property type="molecule type" value="Genomic_DNA"/>
</dbReference>
<evidence type="ECO:0000313" key="2">
    <source>
        <dbReference type="Proteomes" id="UP000248329"/>
    </source>
</evidence>